<protein>
    <submittedName>
        <fullName evidence="4">Aerotolerance regulator BatA</fullName>
    </submittedName>
</protein>
<keyword evidence="5" id="KW-1185">Reference proteome</keyword>
<dbReference type="SMART" id="SM00327">
    <property type="entry name" value="VWA"/>
    <property type="match status" value="1"/>
</dbReference>
<evidence type="ECO:0000256" key="1">
    <source>
        <dbReference type="SAM" id="MobiDB-lite"/>
    </source>
</evidence>
<dbReference type="InterPro" id="IPR050768">
    <property type="entry name" value="UPF0353/GerABKA_families"/>
</dbReference>
<dbReference type="PROSITE" id="PS50234">
    <property type="entry name" value="VWFA"/>
    <property type="match status" value="1"/>
</dbReference>
<proteinExistence type="predicted"/>
<feature type="domain" description="VWFA" evidence="3">
    <location>
        <begin position="106"/>
        <end position="300"/>
    </location>
</feature>
<reference evidence="4 5" key="1">
    <citation type="submission" date="2016-09" db="EMBL/GenBank/DDBJ databases">
        <title>Genomic Taxonomy of the Vibrionaceae.</title>
        <authorList>
            <person name="Gonzalez-Castillo A."/>
            <person name="Gomez-Gil B."/>
            <person name="Enciso-Ibarra K."/>
        </authorList>
    </citation>
    <scope>NUCLEOTIDE SEQUENCE [LARGE SCALE GENOMIC DNA]</scope>
    <source>
        <strain evidence="4 5">CAIM 1731</strain>
    </source>
</reference>
<dbReference type="EMBL" id="MJMI01000164">
    <property type="protein sequence ID" value="OLQ84337.1"/>
    <property type="molecule type" value="Genomic_DNA"/>
</dbReference>
<dbReference type="Gene3D" id="3.40.50.410">
    <property type="entry name" value="von Willebrand factor, type A domain"/>
    <property type="match status" value="1"/>
</dbReference>
<comment type="caution">
    <text evidence="4">The sequence shown here is derived from an EMBL/GenBank/DDBJ whole genome shotgun (WGS) entry which is preliminary data.</text>
</comment>
<gene>
    <name evidence="4" type="ORF">BIY21_05490</name>
</gene>
<feature type="region of interest" description="Disordered" evidence="1">
    <location>
        <begin position="353"/>
        <end position="375"/>
    </location>
</feature>
<feature type="transmembrane region" description="Helical" evidence="2">
    <location>
        <begin position="319"/>
        <end position="340"/>
    </location>
</feature>
<dbReference type="PANTHER" id="PTHR22550">
    <property type="entry name" value="SPORE GERMINATION PROTEIN"/>
    <property type="match status" value="1"/>
</dbReference>
<dbReference type="CDD" id="cd01467">
    <property type="entry name" value="vWA_BatA_type"/>
    <property type="match status" value="1"/>
</dbReference>
<evidence type="ECO:0000313" key="5">
    <source>
        <dbReference type="Proteomes" id="UP000186206"/>
    </source>
</evidence>
<name>A0ABX3F4H0_9VIBR</name>
<dbReference type="InterPro" id="IPR033881">
    <property type="entry name" value="vWA_BatA_type"/>
</dbReference>
<dbReference type="RefSeq" id="WP_075652807.1">
    <property type="nucleotide sequence ID" value="NZ_AP019658.1"/>
</dbReference>
<dbReference type="Proteomes" id="UP000186206">
    <property type="component" value="Unassembled WGS sequence"/>
</dbReference>
<accession>A0ABX3F4H0</accession>
<keyword evidence="2" id="KW-0472">Membrane</keyword>
<keyword evidence="2" id="KW-0812">Transmembrane</keyword>
<sequence length="375" mass="40954">MNSVLSSIHWSSVELAHPMWLVILPLPLVVYWLVPAYRTKQTAIKVPFFGQLVAAIGESPTHGASQLSPSWWQRATLVVSWLLVVLALAKPTVLGEPQVRESLGRDVMVLVDLSGSMAEQDFTSKNGDKVSRLEAAKEVLGEFVQTRKGDRLGLILFGDAAFVQTPFTADQKVWLELLQQTDVAMAGQSTHLGDAIGLAIKVFEQSKQSRNDVGDVNSPQQVAIVLTDGNDTGSFVEPIDAAKVAKAKDVRIHVIAMGDPLTVGEVALDTETMDRIAEESGGESFQALNRDELAQAYQAIGELEPQLYESTTYRPKQSLHHYLIAIVVVIYLAAFSLATLKRRMFATTMKISTPKTSTTKASTQPTNQSQGEHDV</sequence>
<dbReference type="Pfam" id="PF00092">
    <property type="entry name" value="VWA"/>
    <property type="match status" value="1"/>
</dbReference>
<dbReference type="SUPFAM" id="SSF53300">
    <property type="entry name" value="vWA-like"/>
    <property type="match status" value="1"/>
</dbReference>
<dbReference type="InterPro" id="IPR036465">
    <property type="entry name" value="vWFA_dom_sf"/>
</dbReference>
<feature type="compositionally biased region" description="Low complexity" evidence="1">
    <location>
        <begin position="353"/>
        <end position="366"/>
    </location>
</feature>
<feature type="transmembrane region" description="Helical" evidence="2">
    <location>
        <begin position="15"/>
        <end position="34"/>
    </location>
</feature>
<evidence type="ECO:0000259" key="3">
    <source>
        <dbReference type="PROSITE" id="PS50234"/>
    </source>
</evidence>
<dbReference type="PANTHER" id="PTHR22550:SF18">
    <property type="entry name" value="VWFA DOMAIN-CONTAINING PROTEIN"/>
    <property type="match status" value="1"/>
</dbReference>
<dbReference type="InterPro" id="IPR002035">
    <property type="entry name" value="VWF_A"/>
</dbReference>
<keyword evidence="2" id="KW-1133">Transmembrane helix</keyword>
<evidence type="ECO:0000256" key="2">
    <source>
        <dbReference type="SAM" id="Phobius"/>
    </source>
</evidence>
<evidence type="ECO:0000313" key="4">
    <source>
        <dbReference type="EMBL" id="OLQ84337.1"/>
    </source>
</evidence>
<organism evidence="4 5">
    <name type="scientific">Vibrio ponticus</name>
    <dbReference type="NCBI Taxonomy" id="265668"/>
    <lineage>
        <taxon>Bacteria</taxon>
        <taxon>Pseudomonadati</taxon>
        <taxon>Pseudomonadota</taxon>
        <taxon>Gammaproteobacteria</taxon>
        <taxon>Vibrionales</taxon>
        <taxon>Vibrionaceae</taxon>
        <taxon>Vibrio</taxon>
    </lineage>
</organism>